<comment type="function">
    <text evidence="1">Plays a role in synthesis, processing and/or stability of 23S rRNA.</text>
</comment>
<dbReference type="GO" id="GO:0042254">
    <property type="term" value="P:ribosome biogenesis"/>
    <property type="evidence" value="ECO:0007669"/>
    <property type="project" value="UniProtKB-KW"/>
</dbReference>
<evidence type="ECO:0000256" key="4">
    <source>
        <dbReference type="ARBA" id="ARBA00022517"/>
    </source>
</evidence>
<evidence type="ECO:0000256" key="1">
    <source>
        <dbReference type="ARBA" id="ARBA00002868"/>
    </source>
</evidence>
<accession>A0A7Z7HT48</accession>
<gene>
    <name evidence="6" type="ORF">SDENCHOL_20182</name>
</gene>
<evidence type="ECO:0000256" key="2">
    <source>
        <dbReference type="ARBA" id="ARBA00010740"/>
    </source>
</evidence>
<keyword evidence="4" id="KW-0690">Ribosome biogenesis</keyword>
<dbReference type="InterPro" id="IPR003772">
    <property type="entry name" value="YceD"/>
</dbReference>
<sequence length="170" mass="18415">MMQLSDVFIDSLEFARGGREMSGSVPLASLERLADMLADRNGELAWSVRGGMVDAPTGGQQACLLIEVSGEIRLVCQRCLKALPFRLAIDNRLLLVPPGKPWPEEDLEGMAHDSLDPIEALAEQPLLDLVEDEVLLALPIAPRHASCEVPAHDDGRAAASPFAKLAQLKR</sequence>
<dbReference type="EMBL" id="LT837803">
    <property type="protein sequence ID" value="SMB26624.1"/>
    <property type="molecule type" value="Genomic_DNA"/>
</dbReference>
<dbReference type="RefSeq" id="WP_154716716.1">
    <property type="nucleotide sequence ID" value="NZ_LT837803.1"/>
</dbReference>
<comment type="similarity">
    <text evidence="2">Belongs to the DUF177 domain family.</text>
</comment>
<dbReference type="PANTHER" id="PTHR38099">
    <property type="entry name" value="LARGE RIBOSOMAL RNA SUBUNIT ACCUMULATION PROTEIN YCED"/>
    <property type="match status" value="1"/>
</dbReference>
<evidence type="ECO:0000256" key="3">
    <source>
        <dbReference type="ARBA" id="ARBA00015716"/>
    </source>
</evidence>
<dbReference type="Pfam" id="PF02620">
    <property type="entry name" value="YceD"/>
    <property type="match status" value="1"/>
</dbReference>
<organism evidence="6 7">
    <name type="scientific">Sterolibacterium denitrificans</name>
    <dbReference type="NCBI Taxonomy" id="157592"/>
    <lineage>
        <taxon>Bacteria</taxon>
        <taxon>Pseudomonadati</taxon>
        <taxon>Pseudomonadota</taxon>
        <taxon>Betaproteobacteria</taxon>
        <taxon>Nitrosomonadales</taxon>
        <taxon>Sterolibacteriaceae</taxon>
        <taxon>Sterolibacterium</taxon>
    </lineage>
</organism>
<dbReference type="AlphaFoldDB" id="A0A7Z7HT48"/>
<name>A0A7Z7HT48_9PROT</name>
<evidence type="ECO:0000256" key="5">
    <source>
        <dbReference type="ARBA" id="ARBA00031841"/>
    </source>
</evidence>
<reference evidence="6" key="1">
    <citation type="submission" date="2017-03" db="EMBL/GenBank/DDBJ databases">
        <authorList>
            <consortium name="AG Boll"/>
        </authorList>
    </citation>
    <scope>NUCLEOTIDE SEQUENCE [LARGE SCALE GENOMIC DNA]</scope>
    <source>
        <strain evidence="6">Chol</strain>
    </source>
</reference>
<keyword evidence="7" id="KW-1185">Reference proteome</keyword>
<protein>
    <recommendedName>
        <fullName evidence="3">Large ribosomal RNA subunit accumulation protein YceD</fullName>
    </recommendedName>
    <alternativeName>
        <fullName evidence="5">23S rRNA accumulation protein YceD</fullName>
    </alternativeName>
</protein>
<dbReference type="InterPro" id="IPR039255">
    <property type="entry name" value="YceD_bac"/>
</dbReference>
<dbReference type="GO" id="GO:0005829">
    <property type="term" value="C:cytosol"/>
    <property type="evidence" value="ECO:0007669"/>
    <property type="project" value="TreeGrafter"/>
</dbReference>
<evidence type="ECO:0000313" key="6">
    <source>
        <dbReference type="EMBL" id="SMB26624.1"/>
    </source>
</evidence>
<evidence type="ECO:0000313" key="7">
    <source>
        <dbReference type="Proteomes" id="UP000242886"/>
    </source>
</evidence>
<dbReference type="PANTHER" id="PTHR38099:SF1">
    <property type="entry name" value="LARGE RIBOSOMAL RNA SUBUNIT ACCUMULATION PROTEIN YCED"/>
    <property type="match status" value="1"/>
</dbReference>
<dbReference type="Proteomes" id="UP000242886">
    <property type="component" value="Chromosome SDENCHOL"/>
</dbReference>
<proteinExistence type="inferred from homology"/>